<dbReference type="EMBL" id="QOUX01000001">
    <property type="protein sequence ID" value="RXJ04353.1"/>
    <property type="molecule type" value="Genomic_DNA"/>
</dbReference>
<dbReference type="AlphaFoldDB" id="A0A4Q0VX84"/>
<evidence type="ECO:0000313" key="2">
    <source>
        <dbReference type="Proteomes" id="UP000290649"/>
    </source>
</evidence>
<dbReference type="RefSeq" id="WP_129076699.1">
    <property type="nucleotide sequence ID" value="NZ_QOUX01000001.1"/>
</dbReference>
<sequence>MKKVIIASVAIVLLLSIGLLVNKNEPTQQAYGTELPTVGSLENFQNLVEEVTKKQRRIYEAVEETAMEFGRAGLKNESVALDGGFDHSSTNVQVEGVDEADRIKNDGSFIYQLRDEELVISTVNPVEEMKVVYSEKFDYNSFYPYEMYVDEEHLVLIGRKTVYDTKGYYHKDFTSIKIYQLNDRSNLTLIREAEVEGYYQSSRKISDSLYIVTNKHLPYFLLNETRGKAEKEQLLEDMKPSFHDPAVSDEPQVIGWEDIYYFPGSLEENYLIVTGIDLGKPNEPINVQSYLGAGSTIYSSHENLYVTRTDHQYEEGPIEKIATRIFNPPTNQDTIIYKFGLDRGKVVFRAEGKVEGALLNQFSMDEHNGHFRIATTKGNMWSDTNPSENLLFVLDDKLEVVGSITGIAEGERIYSARFMGDRGYIVTFKQVDPLFVLDLQDPKNPTILGELKIPGFSDYLHPYDEHHIIGFGKDTEEIENGAMVRGFKMALFDITDVNNPKEKFVEIIGDSGTHSELLYNHKALLYSKSKNIIGFPIDVYEKKGSDRSMYPQFTFQGAYIYGLDLEKGFELKNRISHYEDVISDKNWDYQRHISRLMYIGDNLYTLSNHKIEAHDLTSFKKKGQIIFGK</sequence>
<reference evidence="1 2" key="1">
    <citation type="journal article" date="2019" name="Int. J. Syst. Evol. Microbiol.">
        <title>Anaerobacillus alkaliphilus sp. nov., a novel alkaliphilic and moderately halophilic bacterium.</title>
        <authorList>
            <person name="Borsodi A.K."/>
            <person name="Aszalos J.M."/>
            <person name="Bihari P."/>
            <person name="Nagy I."/>
            <person name="Schumann P."/>
            <person name="Sproer C."/>
            <person name="Kovacs A.L."/>
            <person name="Boka K."/>
            <person name="Dobosy P."/>
            <person name="Ovari M."/>
            <person name="Szili-Kovacs T."/>
            <person name="Toth E."/>
        </authorList>
    </citation>
    <scope>NUCLEOTIDE SEQUENCE [LARGE SCALE GENOMIC DNA]</scope>
    <source>
        <strain evidence="1 2">B16-10</strain>
    </source>
</reference>
<protein>
    <submittedName>
        <fullName evidence="1">Uncharacterized protein</fullName>
    </submittedName>
</protein>
<name>A0A4Q0VX84_9BACI</name>
<comment type="caution">
    <text evidence="1">The sequence shown here is derived from an EMBL/GenBank/DDBJ whole genome shotgun (WGS) entry which is preliminary data.</text>
</comment>
<dbReference type="Proteomes" id="UP000290649">
    <property type="component" value="Unassembled WGS sequence"/>
</dbReference>
<dbReference type="InterPro" id="IPR019198">
    <property type="entry name" value="Beta_propeller_containing"/>
</dbReference>
<gene>
    <name evidence="1" type="ORF">DS745_02915</name>
</gene>
<evidence type="ECO:0000313" key="1">
    <source>
        <dbReference type="EMBL" id="RXJ04353.1"/>
    </source>
</evidence>
<accession>A0A4Q0VX84</accession>
<dbReference type="InterPro" id="IPR014441">
    <property type="entry name" value="UCP006425_b-propeller"/>
</dbReference>
<organism evidence="1 2">
    <name type="scientific">Anaerobacillus alkaliphilus</name>
    <dbReference type="NCBI Taxonomy" id="1548597"/>
    <lineage>
        <taxon>Bacteria</taxon>
        <taxon>Bacillati</taxon>
        <taxon>Bacillota</taxon>
        <taxon>Bacilli</taxon>
        <taxon>Bacillales</taxon>
        <taxon>Bacillaceae</taxon>
        <taxon>Anaerobacillus</taxon>
    </lineage>
</organism>
<dbReference type="OrthoDB" id="9778998at2"/>
<dbReference type="Pfam" id="PF09826">
    <property type="entry name" value="Beta_propel"/>
    <property type="match status" value="1"/>
</dbReference>
<proteinExistence type="predicted"/>
<keyword evidence="2" id="KW-1185">Reference proteome</keyword>
<dbReference type="PIRSF" id="PIRSF006425">
    <property type="entry name" value="UCP006425_WD40"/>
    <property type="match status" value="1"/>
</dbReference>